<dbReference type="EMBL" id="JABXYM010000002">
    <property type="protein sequence ID" value="MCR6098771.1"/>
    <property type="molecule type" value="Genomic_DNA"/>
</dbReference>
<evidence type="ECO:0000259" key="1">
    <source>
        <dbReference type="Pfam" id="PF00561"/>
    </source>
</evidence>
<dbReference type="Gene3D" id="3.40.50.1820">
    <property type="entry name" value="alpha/beta hydrolase"/>
    <property type="match status" value="1"/>
</dbReference>
<proteinExistence type="predicted"/>
<dbReference type="PANTHER" id="PTHR43798:SF6">
    <property type="entry name" value="HYDROLASE, PUTATIVE (AFU_ORTHOLOGUE AFUA_4G13070)-RELATED"/>
    <property type="match status" value="1"/>
</dbReference>
<organism evidence="2 3">
    <name type="scientific">Salipaludibacillus agaradhaerens</name>
    <name type="common">Bacillus agaradhaerens</name>
    <dbReference type="NCBI Taxonomy" id="76935"/>
    <lineage>
        <taxon>Bacteria</taxon>
        <taxon>Bacillati</taxon>
        <taxon>Bacillota</taxon>
        <taxon>Bacilli</taxon>
        <taxon>Bacillales</taxon>
        <taxon>Bacillaceae</taxon>
    </lineage>
</organism>
<dbReference type="Pfam" id="PF00561">
    <property type="entry name" value="Abhydrolase_1"/>
    <property type="match status" value="1"/>
</dbReference>
<dbReference type="InterPro" id="IPR029058">
    <property type="entry name" value="AB_hydrolase_fold"/>
</dbReference>
<gene>
    <name evidence="2" type="ORF">HXA33_19865</name>
</gene>
<dbReference type="Proteomes" id="UP001057753">
    <property type="component" value="Unassembled WGS sequence"/>
</dbReference>
<evidence type="ECO:0000313" key="3">
    <source>
        <dbReference type="Proteomes" id="UP001057753"/>
    </source>
</evidence>
<comment type="caution">
    <text evidence="2">The sequence shown here is derived from an EMBL/GenBank/DDBJ whole genome shotgun (WGS) entry which is preliminary data.</text>
</comment>
<protein>
    <submittedName>
        <fullName evidence="2">Alpha/beta hydrolase</fullName>
    </submittedName>
</protein>
<accession>A0A9Q4B5I6</accession>
<sequence length="271" mass="30950">MAYCKVRQAEIYYEDLGAGTPIIMLHGFSPDHRLMSGCMEPVFENRDGWRRIYIDLPGMGLTKNYNGIINSDEMLNAVIDFIQAIIPDQKYLIVGESYGGYLARGIIHKQKKGILGAAFICPVIKPYVQDRTVEKHKIIKTDGEFIGKLTKKELEDFRNNNVVLDESTWLRYREEILSGVDIGDGPFLERVQKNYGFSFKIDRSDFSKPSIFLLGKQDSTVGYKDALELQSKYPRATFGVLDKAGHNLQIEQPQLFNALVNEWLDRIEETP</sequence>
<dbReference type="RefSeq" id="WP_257823156.1">
    <property type="nucleotide sequence ID" value="NZ_JABXYM010000002.1"/>
</dbReference>
<evidence type="ECO:0000313" key="2">
    <source>
        <dbReference type="EMBL" id="MCR6098771.1"/>
    </source>
</evidence>
<dbReference type="InterPro" id="IPR050266">
    <property type="entry name" value="AB_hydrolase_sf"/>
</dbReference>
<keyword evidence="2" id="KW-0378">Hydrolase</keyword>
<dbReference type="GO" id="GO:0016787">
    <property type="term" value="F:hydrolase activity"/>
    <property type="evidence" value="ECO:0007669"/>
    <property type="project" value="UniProtKB-KW"/>
</dbReference>
<reference evidence="2" key="1">
    <citation type="submission" date="2020-06" db="EMBL/GenBank/DDBJ databases">
        <title>Insight into the genomes of haloalkaliphilic bacilli from Kenyan soda lakes.</title>
        <authorList>
            <person name="Mwirichia R."/>
            <person name="Villamizar G.C."/>
            <person name="Poehlein A."/>
            <person name="Mugweru J."/>
            <person name="Kipnyargis A."/>
            <person name="Kiplimo D."/>
            <person name="Orwa P."/>
            <person name="Daniel R."/>
        </authorList>
    </citation>
    <scope>NUCLEOTIDE SEQUENCE</scope>
    <source>
        <strain evidence="2">B1096_S55</strain>
    </source>
</reference>
<name>A0A9Q4B5I6_SALAG</name>
<feature type="domain" description="AB hydrolase-1" evidence="1">
    <location>
        <begin position="21"/>
        <end position="253"/>
    </location>
</feature>
<keyword evidence="3" id="KW-1185">Reference proteome</keyword>
<dbReference type="SUPFAM" id="SSF53474">
    <property type="entry name" value="alpha/beta-Hydrolases"/>
    <property type="match status" value="1"/>
</dbReference>
<dbReference type="PANTHER" id="PTHR43798">
    <property type="entry name" value="MONOACYLGLYCEROL LIPASE"/>
    <property type="match status" value="1"/>
</dbReference>
<dbReference type="AlphaFoldDB" id="A0A9Q4B5I6"/>
<dbReference type="InterPro" id="IPR000073">
    <property type="entry name" value="AB_hydrolase_1"/>
</dbReference>